<evidence type="ECO:0000256" key="1">
    <source>
        <dbReference type="SAM" id="SignalP"/>
    </source>
</evidence>
<comment type="caution">
    <text evidence="2">The sequence shown here is derived from an EMBL/GenBank/DDBJ whole genome shotgun (WGS) entry which is preliminary data.</text>
</comment>
<name>A0A0P8WDT9_9CLOT</name>
<dbReference type="AlphaFoldDB" id="A0A0P8WDT9"/>
<accession>A0A0P8WDT9</accession>
<proteinExistence type="predicted"/>
<evidence type="ECO:0000313" key="2">
    <source>
        <dbReference type="EMBL" id="KPU45915.1"/>
    </source>
</evidence>
<feature type="chain" id="PRO_5039405048" description="Camelysin metallo-endopeptidase" evidence="1">
    <location>
        <begin position="21"/>
        <end position="176"/>
    </location>
</feature>
<feature type="signal peptide" evidence="1">
    <location>
        <begin position="1"/>
        <end position="20"/>
    </location>
</feature>
<dbReference type="STRING" id="36849.OXPF_03830"/>
<dbReference type="RefSeq" id="WP_054873531.1">
    <property type="nucleotide sequence ID" value="NZ_LKET01000016.1"/>
</dbReference>
<reference evidence="2 3" key="1">
    <citation type="submission" date="2015-09" db="EMBL/GenBank/DDBJ databases">
        <title>Genome sequence of Oxobacter pfennigii DSM 3222.</title>
        <authorList>
            <person name="Poehlein A."/>
            <person name="Bengelsdorf F.R."/>
            <person name="Schiel-Bengelsdorf B."/>
            <person name="Duerre P."/>
            <person name="Daniel R."/>
        </authorList>
    </citation>
    <scope>NUCLEOTIDE SEQUENCE [LARGE SCALE GENOMIC DNA]</scope>
    <source>
        <strain evidence="2 3">DSM 3222</strain>
    </source>
</reference>
<sequence length="176" mass="18603">MKKMLVAIAFALLLTASITAGTLAMYTTSIDNLAEGSVVAKEFVLMEGGTDTFIKNVNMAPGETTEWKFSVKNYNGSVVSETAMDMNFNVDIIAADGKEVIAPLVFTVKNSDGTIVGSTTADGLITFADEFSLNANGQEKVYTVSVNWPSNDAVDINYAGADYGTAVQVSVTGTQK</sequence>
<keyword evidence="1" id="KW-0732">Signal</keyword>
<organism evidence="2 3">
    <name type="scientific">Oxobacter pfennigii</name>
    <dbReference type="NCBI Taxonomy" id="36849"/>
    <lineage>
        <taxon>Bacteria</taxon>
        <taxon>Bacillati</taxon>
        <taxon>Bacillota</taxon>
        <taxon>Clostridia</taxon>
        <taxon>Eubacteriales</taxon>
        <taxon>Clostridiaceae</taxon>
        <taxon>Oxobacter</taxon>
    </lineage>
</organism>
<dbReference type="OrthoDB" id="1792886at2"/>
<gene>
    <name evidence="2" type="ORF">OXPF_03830</name>
</gene>
<evidence type="ECO:0008006" key="4">
    <source>
        <dbReference type="Google" id="ProtNLM"/>
    </source>
</evidence>
<keyword evidence="3" id="KW-1185">Reference proteome</keyword>
<protein>
    <recommendedName>
        <fullName evidence="4">Camelysin metallo-endopeptidase</fullName>
    </recommendedName>
</protein>
<evidence type="ECO:0000313" key="3">
    <source>
        <dbReference type="Proteomes" id="UP000050326"/>
    </source>
</evidence>
<dbReference type="Proteomes" id="UP000050326">
    <property type="component" value="Unassembled WGS sequence"/>
</dbReference>
<dbReference type="PATRIC" id="fig|36849.3.peg.414"/>
<dbReference type="EMBL" id="LKET01000016">
    <property type="protein sequence ID" value="KPU45915.1"/>
    <property type="molecule type" value="Genomic_DNA"/>
</dbReference>